<comment type="caution">
    <text evidence="2">The sequence shown here is derived from an EMBL/GenBank/DDBJ whole genome shotgun (WGS) entry which is preliminary data.</text>
</comment>
<gene>
    <name evidence="2" type="ORF">RFI_28994</name>
</gene>
<protein>
    <submittedName>
        <fullName evidence="2">Uncharacterized protein</fullName>
    </submittedName>
</protein>
<dbReference type="EMBL" id="ASPP01025057">
    <property type="protein sequence ID" value="ETO08393.1"/>
    <property type="molecule type" value="Genomic_DNA"/>
</dbReference>
<sequence>MLMEEQSRVVNRLAIHYYHCLIICSRTVNHSMNNDEIIIDNANKKRPSVEIKPIDRRNLKRSKPDDDNIENKRIQSNKKQKTQILQKGLMIRKKGRRGENIWKESKKIRKDSSARQIQHWFLQM</sequence>
<evidence type="ECO:0000313" key="3">
    <source>
        <dbReference type="Proteomes" id="UP000023152"/>
    </source>
</evidence>
<organism evidence="2 3">
    <name type="scientific">Reticulomyxa filosa</name>
    <dbReference type="NCBI Taxonomy" id="46433"/>
    <lineage>
        <taxon>Eukaryota</taxon>
        <taxon>Sar</taxon>
        <taxon>Rhizaria</taxon>
        <taxon>Retaria</taxon>
        <taxon>Foraminifera</taxon>
        <taxon>Monothalamids</taxon>
        <taxon>Reticulomyxidae</taxon>
        <taxon>Reticulomyxa</taxon>
    </lineage>
</organism>
<feature type="region of interest" description="Disordered" evidence="1">
    <location>
        <begin position="49"/>
        <end position="84"/>
    </location>
</feature>
<dbReference type="AlphaFoldDB" id="X6M358"/>
<dbReference type="Proteomes" id="UP000023152">
    <property type="component" value="Unassembled WGS sequence"/>
</dbReference>
<evidence type="ECO:0000256" key="1">
    <source>
        <dbReference type="SAM" id="MobiDB-lite"/>
    </source>
</evidence>
<reference evidence="2 3" key="1">
    <citation type="journal article" date="2013" name="Curr. Biol.">
        <title>The Genome of the Foraminiferan Reticulomyxa filosa.</title>
        <authorList>
            <person name="Glockner G."/>
            <person name="Hulsmann N."/>
            <person name="Schleicher M."/>
            <person name="Noegel A.A."/>
            <person name="Eichinger L."/>
            <person name="Gallinger C."/>
            <person name="Pawlowski J."/>
            <person name="Sierra R."/>
            <person name="Euteneuer U."/>
            <person name="Pillet L."/>
            <person name="Moustafa A."/>
            <person name="Platzer M."/>
            <person name="Groth M."/>
            <person name="Szafranski K."/>
            <person name="Schliwa M."/>
        </authorList>
    </citation>
    <scope>NUCLEOTIDE SEQUENCE [LARGE SCALE GENOMIC DNA]</scope>
</reference>
<keyword evidence="3" id="KW-1185">Reference proteome</keyword>
<accession>X6M358</accession>
<feature type="compositionally biased region" description="Basic and acidic residues" evidence="1">
    <location>
        <begin position="49"/>
        <end position="73"/>
    </location>
</feature>
<proteinExistence type="predicted"/>
<evidence type="ECO:0000313" key="2">
    <source>
        <dbReference type="EMBL" id="ETO08393.1"/>
    </source>
</evidence>
<name>X6M358_RETFI</name>